<dbReference type="Pfam" id="PF17681">
    <property type="entry name" value="GCP_N_terminal"/>
    <property type="match status" value="1"/>
</dbReference>
<evidence type="ECO:0000259" key="9">
    <source>
        <dbReference type="Pfam" id="PF17681"/>
    </source>
</evidence>
<dbReference type="GO" id="GO:0051011">
    <property type="term" value="F:microtubule minus-end binding"/>
    <property type="evidence" value="ECO:0007669"/>
    <property type="project" value="TreeGrafter"/>
</dbReference>
<gene>
    <name evidence="10" type="ORF">POLS_LOCUS6999</name>
</gene>
<evidence type="ECO:0000256" key="3">
    <source>
        <dbReference type="ARBA" id="ARBA00022490"/>
    </source>
</evidence>
<evidence type="ECO:0000313" key="10">
    <source>
        <dbReference type="EMBL" id="CAG8182719.1"/>
    </source>
</evidence>
<dbReference type="GO" id="GO:0051225">
    <property type="term" value="P:spindle assembly"/>
    <property type="evidence" value="ECO:0007669"/>
    <property type="project" value="TreeGrafter"/>
</dbReference>
<evidence type="ECO:0000256" key="4">
    <source>
        <dbReference type="ARBA" id="ARBA00022701"/>
    </source>
</evidence>
<dbReference type="InterPro" id="IPR007259">
    <property type="entry name" value="GCP"/>
</dbReference>
<protein>
    <recommendedName>
        <fullName evidence="6">Spindle pole body component</fullName>
    </recommendedName>
</protein>
<comment type="subcellular location">
    <subcellularLocation>
        <location evidence="1 6">Cytoplasm</location>
        <location evidence="1 6">Cytoskeleton</location>
        <location evidence="1 6">Microtubule organizing center</location>
    </subcellularLocation>
</comment>
<feature type="compositionally biased region" description="Polar residues" evidence="7">
    <location>
        <begin position="584"/>
        <end position="600"/>
    </location>
</feature>
<name>A0A9W4I062_PENOL</name>
<dbReference type="GO" id="GO:0000930">
    <property type="term" value="C:gamma-tubulin complex"/>
    <property type="evidence" value="ECO:0007669"/>
    <property type="project" value="UniProtKB-ARBA"/>
</dbReference>
<dbReference type="InterPro" id="IPR042241">
    <property type="entry name" value="GCP_C_sf"/>
</dbReference>
<dbReference type="Gene3D" id="1.20.120.1900">
    <property type="entry name" value="Gamma-tubulin complex, C-terminal domain"/>
    <property type="match status" value="1"/>
</dbReference>
<dbReference type="GO" id="GO:0043015">
    <property type="term" value="F:gamma-tubulin binding"/>
    <property type="evidence" value="ECO:0007669"/>
    <property type="project" value="InterPro"/>
</dbReference>
<accession>A0A9W4I062</accession>
<sequence>MLHEILLSLSGQPSPLFNAHKGEENEIEDNFALLSPPEKALLASVGHLSRVHAQLRKRATETSSTNPSVICRSVSTVILGVHLGEFQKKILEVERAILAEDSGYVGGYGIVPLSTIVGEFGPWTRRMDWLWGIIRFIQPEQRSSERSRGASGAALIDHLRVEAQTGYLDIKEMALSLAKAAETAWMKQLSMWLLYGKLPMYGKEDFFIQEDLGNTDEETQFSMHSKFLPKFVTLQTASSILFIGKSLNHIRAKRKTSIAGASTAPVTLYQEHIQHLASLQSPMSASKLTAAIDCIRLSLSQSTLSKLLPLPKILEILALLHNFLLLRRGEFAVALVVHADSRVNESRSRGPIMGTGADGKLEGLTIKEGDVTAALTQTWAELSSLQKEEDPTDEELELARALIFLSVSNGKVGRPMTPAQNPGLISDISSVSFEDLLFPIPTSLNAQIRAPLDLFISGSDITIYSTIHSYLLGIRRAQIRLGDLWKRTPLRRTHPTPWGPPKSNSPFGQARLKAGRERENARVRQMRPVWASGSACLFVLSEIGGFFQGDVVNESWQHLQQWIEGHSSAPSAPSSRPGTSSSSKQQMNSATKDSFESGQETMGRHDPEALTVAHRRHLSSLVHSLLLSEIPFTKTLRSLLANVDRFAALVIRLETIQRNMDLEADEGVEDALVDYVSEEREVWEELSVTRNSVDTGIKNLVTSLRDIDDGRSGDGRGQVDLTPNFGQMWTGSRNEHNIPGFQHYVPLKPAGVDRLLMKLDFGNL</sequence>
<organism evidence="10 11">
    <name type="scientific">Penicillium olsonii</name>
    <dbReference type="NCBI Taxonomy" id="99116"/>
    <lineage>
        <taxon>Eukaryota</taxon>
        <taxon>Fungi</taxon>
        <taxon>Dikarya</taxon>
        <taxon>Ascomycota</taxon>
        <taxon>Pezizomycotina</taxon>
        <taxon>Eurotiomycetes</taxon>
        <taxon>Eurotiomycetidae</taxon>
        <taxon>Eurotiales</taxon>
        <taxon>Aspergillaceae</taxon>
        <taxon>Penicillium</taxon>
    </lineage>
</organism>
<keyword evidence="11" id="KW-1185">Reference proteome</keyword>
<comment type="similarity">
    <text evidence="2 6">Belongs to the TUBGCP family.</text>
</comment>
<evidence type="ECO:0000256" key="6">
    <source>
        <dbReference type="RuleBase" id="RU363050"/>
    </source>
</evidence>
<keyword evidence="5 6" id="KW-0206">Cytoskeleton</keyword>
<dbReference type="GO" id="GO:0000278">
    <property type="term" value="P:mitotic cell cycle"/>
    <property type="evidence" value="ECO:0007669"/>
    <property type="project" value="TreeGrafter"/>
</dbReference>
<evidence type="ECO:0000256" key="1">
    <source>
        <dbReference type="ARBA" id="ARBA00004267"/>
    </source>
</evidence>
<dbReference type="Proteomes" id="UP001153618">
    <property type="component" value="Unassembled WGS sequence"/>
</dbReference>
<dbReference type="InterPro" id="IPR041470">
    <property type="entry name" value="GCP_N"/>
</dbReference>
<dbReference type="InterPro" id="IPR040457">
    <property type="entry name" value="GCP_C"/>
</dbReference>
<dbReference type="AlphaFoldDB" id="A0A9W4I062"/>
<feature type="region of interest" description="Disordered" evidence="7">
    <location>
        <begin position="565"/>
        <end position="603"/>
    </location>
</feature>
<dbReference type="EMBL" id="CAJVOS010000038">
    <property type="protein sequence ID" value="CAG8182719.1"/>
    <property type="molecule type" value="Genomic_DNA"/>
</dbReference>
<dbReference type="OrthoDB" id="78652at2759"/>
<evidence type="ECO:0000256" key="2">
    <source>
        <dbReference type="ARBA" id="ARBA00010337"/>
    </source>
</evidence>
<dbReference type="PANTHER" id="PTHR19302">
    <property type="entry name" value="GAMMA TUBULIN COMPLEX PROTEIN"/>
    <property type="match status" value="1"/>
</dbReference>
<feature type="domain" description="Gamma tubulin complex component protein N-terminal" evidence="9">
    <location>
        <begin position="2"/>
        <end position="305"/>
    </location>
</feature>
<dbReference type="GO" id="GO:0005874">
    <property type="term" value="C:microtubule"/>
    <property type="evidence" value="ECO:0007669"/>
    <property type="project" value="UniProtKB-KW"/>
</dbReference>
<feature type="domain" description="Gamma tubulin complex component C-terminal" evidence="8">
    <location>
        <begin position="317"/>
        <end position="761"/>
    </location>
</feature>
<keyword evidence="3 6" id="KW-0963">Cytoplasm</keyword>
<dbReference type="GO" id="GO:0051321">
    <property type="term" value="P:meiotic cell cycle"/>
    <property type="evidence" value="ECO:0007669"/>
    <property type="project" value="TreeGrafter"/>
</dbReference>
<dbReference type="GO" id="GO:0000922">
    <property type="term" value="C:spindle pole"/>
    <property type="evidence" value="ECO:0007669"/>
    <property type="project" value="InterPro"/>
</dbReference>
<reference evidence="10" key="1">
    <citation type="submission" date="2021-07" db="EMBL/GenBank/DDBJ databases">
        <authorList>
            <person name="Branca A.L. A."/>
        </authorList>
    </citation>
    <scope>NUCLEOTIDE SEQUENCE</scope>
</reference>
<dbReference type="PANTHER" id="PTHR19302:SF27">
    <property type="entry name" value="GAMMA-TUBULIN COMPLEX COMPONENT 4"/>
    <property type="match status" value="1"/>
</dbReference>
<comment type="caution">
    <text evidence="10">The sequence shown here is derived from an EMBL/GenBank/DDBJ whole genome shotgun (WGS) entry which is preliminary data.</text>
</comment>
<keyword evidence="4 6" id="KW-0493">Microtubule</keyword>
<evidence type="ECO:0000313" key="11">
    <source>
        <dbReference type="Proteomes" id="UP001153618"/>
    </source>
</evidence>
<dbReference type="GO" id="GO:0044732">
    <property type="term" value="C:mitotic spindle pole body"/>
    <property type="evidence" value="ECO:0007669"/>
    <property type="project" value="TreeGrafter"/>
</dbReference>
<dbReference type="GO" id="GO:0031122">
    <property type="term" value="P:cytoplasmic microtubule organization"/>
    <property type="evidence" value="ECO:0007669"/>
    <property type="project" value="TreeGrafter"/>
</dbReference>
<proteinExistence type="inferred from homology"/>
<feature type="compositionally biased region" description="Low complexity" evidence="7">
    <location>
        <begin position="567"/>
        <end position="583"/>
    </location>
</feature>
<dbReference type="GO" id="GO:0007020">
    <property type="term" value="P:microtubule nucleation"/>
    <property type="evidence" value="ECO:0007669"/>
    <property type="project" value="InterPro"/>
</dbReference>
<evidence type="ECO:0000259" key="8">
    <source>
        <dbReference type="Pfam" id="PF04130"/>
    </source>
</evidence>
<dbReference type="Pfam" id="PF04130">
    <property type="entry name" value="GCP_C_terminal"/>
    <property type="match status" value="1"/>
</dbReference>
<evidence type="ECO:0000256" key="5">
    <source>
        <dbReference type="ARBA" id="ARBA00023212"/>
    </source>
</evidence>
<feature type="region of interest" description="Disordered" evidence="7">
    <location>
        <begin position="491"/>
        <end position="522"/>
    </location>
</feature>
<evidence type="ECO:0000256" key="7">
    <source>
        <dbReference type="SAM" id="MobiDB-lite"/>
    </source>
</evidence>